<dbReference type="GO" id="GO:0003899">
    <property type="term" value="F:DNA-directed RNA polymerase activity"/>
    <property type="evidence" value="ECO:0007669"/>
    <property type="project" value="InterPro"/>
</dbReference>
<dbReference type="GO" id="GO:0006269">
    <property type="term" value="P:DNA replication, synthesis of primer"/>
    <property type="evidence" value="ECO:0007669"/>
    <property type="project" value="UniProtKB-KW"/>
</dbReference>
<proteinExistence type="predicted"/>
<evidence type="ECO:0000256" key="5">
    <source>
        <dbReference type="ARBA" id="ARBA00022705"/>
    </source>
</evidence>
<dbReference type="PANTHER" id="PTHR34985:SF1">
    <property type="entry name" value="SLR0554 PROTEIN"/>
    <property type="match status" value="1"/>
</dbReference>
<keyword evidence="3" id="KW-0808">Transferase</keyword>
<evidence type="ECO:0000256" key="4">
    <source>
        <dbReference type="ARBA" id="ARBA00022695"/>
    </source>
</evidence>
<sequence length="695" mass="81804">MVDMSKINLRELIEKETGQKFNKNNKMLCPIHNGENLSFAIKNDNSMCRCLNCGLGGDVITFVKEYKKITFRDAIRYLNIDNKKYNNKLALIDRLELFIKNNPVKDKNNNPMELIKIYTYVDFKNYPLYFKAKFKSLDDKNESRYYSINGKVSMRRESAEVPYNFYELSHALNKKEKIIIAEDEKDAEILIDFGYVATSLQNINPQKFDLKRFQEAQVYIVPNTGEAGEKYKNNIFEMLKNYVKEFNVINLKGLEELGDDKGISDWFENGNTEDDFKEALKDKWDYKKNRFFKYVNLDGKPLSIWENFKRICEVKEIIIKYNELFKKVEFYGKIFSLDDNDSCFEDIYSICKRSCFSITRIDLNKFIYRIAQENAYNPVRDYLKTCKKNWDRQEGRIKDLANSIITQDEYDDDFKLLLVTKWLIGTANIAFNKGNEHMNGMLIIQGKQGIFKTSWIKTLVPDKSWVASDKVIDARDKDIIVDVTSSWMTEVGEIKATMKPEKLDELKMFVTRETDKYRKPYAAELHEYPRLTSFYGTVNNSEFLIDKTGNRRFWVIKAKEMNLEHGVDINQMWGEVMNLIENKMSHWLTKEEEEKLYVINSAFEVKTEADTKIIDCFDWSIPEDKWEFKTITEICNVLGIKANPSTRESLKNIGAIPPGKNPSRDGGQLKRWWKVPPFEKQEFLMQPNKNYPPRR</sequence>
<keyword evidence="2" id="KW-0639">Primosome</keyword>
<dbReference type="PROSITE" id="PS50880">
    <property type="entry name" value="TOPRIM"/>
    <property type="match status" value="1"/>
</dbReference>
<accession>A0AAX0BA94</accession>
<dbReference type="Pfam" id="PF01807">
    <property type="entry name" value="Zn_ribbon_DnaG"/>
    <property type="match status" value="1"/>
</dbReference>
<evidence type="ECO:0000256" key="2">
    <source>
        <dbReference type="ARBA" id="ARBA00022515"/>
    </source>
</evidence>
<protein>
    <submittedName>
        <fullName evidence="8">P-loop ATPase</fullName>
    </submittedName>
</protein>
<dbReference type="AlphaFoldDB" id="A0AAX0BA94"/>
<keyword evidence="1" id="KW-0240">DNA-directed RNA polymerase</keyword>
<keyword evidence="6" id="KW-0804">Transcription</keyword>
<dbReference type="GO" id="GO:0008270">
    <property type="term" value="F:zinc ion binding"/>
    <property type="evidence" value="ECO:0007669"/>
    <property type="project" value="InterPro"/>
</dbReference>
<evidence type="ECO:0000256" key="6">
    <source>
        <dbReference type="ARBA" id="ARBA00023163"/>
    </source>
</evidence>
<evidence type="ECO:0000256" key="1">
    <source>
        <dbReference type="ARBA" id="ARBA00022478"/>
    </source>
</evidence>
<dbReference type="InterPro" id="IPR002694">
    <property type="entry name" value="Znf_CHC2"/>
</dbReference>
<evidence type="ECO:0000313" key="8">
    <source>
        <dbReference type="EMBL" id="NRT92345.1"/>
    </source>
</evidence>
<reference evidence="8" key="2">
    <citation type="journal article" date="2022" name="Nat. Biotechnol.">
        <title>Carbon-negative production of acetone and isopropanol by gas fermentation at industrial pilot scale.</title>
        <authorList>
            <person name="Liew F.E."/>
            <person name="Nogle R."/>
            <person name="Abdalla T."/>
            <person name="Rasor B.J."/>
            <person name="Canter C."/>
            <person name="Jensen R.O."/>
            <person name="Wang L."/>
            <person name="Strutz J."/>
            <person name="Chirania P."/>
            <person name="De Tissera S."/>
            <person name="Mueller A.P."/>
            <person name="Ruan Z."/>
            <person name="Gao A."/>
            <person name="Tran L."/>
            <person name="Engle N.L."/>
            <person name="Bromley J.C."/>
            <person name="Daniell J."/>
            <person name="Conrado R."/>
            <person name="Tschaplinski T.J."/>
            <person name="Giannone R.J."/>
            <person name="Hettich R.L."/>
            <person name="Karim A.S."/>
            <person name="Simpson S.D."/>
            <person name="Brown S.D."/>
            <person name="Leang C."/>
            <person name="Jewett M.C."/>
            <person name="Kopke M."/>
        </authorList>
    </citation>
    <scope>NUCLEOTIDE SEQUENCE</scope>
    <source>
        <strain evidence="8">DJ080</strain>
    </source>
</reference>
<dbReference type="Gene3D" id="3.90.580.10">
    <property type="entry name" value="Zinc finger, CHC2-type domain"/>
    <property type="match status" value="1"/>
</dbReference>
<organism evidence="8 9">
    <name type="scientific">Clostridium beijerinckii</name>
    <name type="common">Clostridium MP</name>
    <dbReference type="NCBI Taxonomy" id="1520"/>
    <lineage>
        <taxon>Bacteria</taxon>
        <taxon>Bacillati</taxon>
        <taxon>Bacillota</taxon>
        <taxon>Clostridia</taxon>
        <taxon>Eubacteriales</taxon>
        <taxon>Clostridiaceae</taxon>
        <taxon>Clostridium</taxon>
    </lineage>
</organism>
<gene>
    <name evidence="8" type="ORF">B0H41_006166</name>
</gene>
<feature type="domain" description="Toprim" evidence="7">
    <location>
        <begin position="176"/>
        <end position="254"/>
    </location>
</feature>
<dbReference type="InterPro" id="IPR006171">
    <property type="entry name" value="TOPRIM_dom"/>
</dbReference>
<dbReference type="GO" id="GO:0000428">
    <property type="term" value="C:DNA-directed RNA polymerase complex"/>
    <property type="evidence" value="ECO:0007669"/>
    <property type="project" value="UniProtKB-KW"/>
</dbReference>
<dbReference type="Proteomes" id="UP001193748">
    <property type="component" value="Unassembled WGS sequence"/>
</dbReference>
<dbReference type="SUPFAM" id="SSF57783">
    <property type="entry name" value="Zinc beta-ribbon"/>
    <property type="match status" value="1"/>
</dbReference>
<dbReference type="InterPro" id="IPR007936">
    <property type="entry name" value="VapE-like_dom"/>
</dbReference>
<reference evidence="8" key="1">
    <citation type="submission" date="2020-05" db="EMBL/GenBank/DDBJ databases">
        <authorList>
            <person name="Brown S."/>
            <person name="Huntemann M."/>
            <person name="Clum A."/>
            <person name="Spunde A."/>
            <person name="Palaniappan K."/>
            <person name="Ritter S."/>
            <person name="Mikhailova N."/>
            <person name="Chen I.-M."/>
            <person name="Stamatis D."/>
            <person name="Reddy T."/>
            <person name="O'Malley R."/>
            <person name="Daum C."/>
            <person name="Shapiro N."/>
            <person name="Ivanova N."/>
            <person name="Kyrpides N."/>
            <person name="Woyke T."/>
        </authorList>
    </citation>
    <scope>NUCLEOTIDE SEQUENCE</scope>
    <source>
        <strain evidence="8">DJ080</strain>
    </source>
</reference>
<comment type="caution">
    <text evidence="8">The sequence shown here is derived from an EMBL/GenBank/DDBJ whole genome shotgun (WGS) entry which is preliminary data.</text>
</comment>
<dbReference type="SMART" id="SM00400">
    <property type="entry name" value="ZnF_CHCC"/>
    <property type="match status" value="1"/>
</dbReference>
<keyword evidence="4" id="KW-0548">Nucleotidyltransferase</keyword>
<dbReference type="Pfam" id="PF05272">
    <property type="entry name" value="VapE-like_dom"/>
    <property type="match status" value="1"/>
</dbReference>
<dbReference type="EMBL" id="JABSWW010000002">
    <property type="protein sequence ID" value="NRT92345.1"/>
    <property type="molecule type" value="Genomic_DNA"/>
</dbReference>
<keyword evidence="5" id="KW-0235">DNA replication</keyword>
<dbReference type="InterPro" id="IPR036977">
    <property type="entry name" value="DNA_primase_Znf_CHC2"/>
</dbReference>
<dbReference type="RefSeq" id="WP_173712491.1">
    <property type="nucleotide sequence ID" value="NZ_JABSWW010000002.1"/>
</dbReference>
<evidence type="ECO:0000313" key="9">
    <source>
        <dbReference type="Proteomes" id="UP001193748"/>
    </source>
</evidence>
<dbReference type="GO" id="GO:1990077">
    <property type="term" value="C:primosome complex"/>
    <property type="evidence" value="ECO:0007669"/>
    <property type="project" value="UniProtKB-KW"/>
</dbReference>
<dbReference type="GO" id="GO:0003677">
    <property type="term" value="F:DNA binding"/>
    <property type="evidence" value="ECO:0007669"/>
    <property type="project" value="InterPro"/>
</dbReference>
<dbReference type="PANTHER" id="PTHR34985">
    <property type="entry name" value="SLR0554 PROTEIN"/>
    <property type="match status" value="1"/>
</dbReference>
<evidence type="ECO:0000256" key="3">
    <source>
        <dbReference type="ARBA" id="ARBA00022679"/>
    </source>
</evidence>
<name>A0AAX0BA94_CLOBE</name>
<evidence type="ECO:0000259" key="7">
    <source>
        <dbReference type="PROSITE" id="PS50880"/>
    </source>
</evidence>